<sequence length="105" mass="12155">MDKQFFGIVQRRENRFHHAVVQFVGHHLPLLSGQCRGFYIPGNATFQAANLVQTAVVGNISRFRRPRGDGARARRNQQQFSFRRVALQSRTIFQQACKLRVLIFI</sequence>
<evidence type="ECO:0000313" key="1">
    <source>
        <dbReference type="EMBL" id="MPN01978.1"/>
    </source>
</evidence>
<reference evidence="1" key="1">
    <citation type="submission" date="2019-08" db="EMBL/GenBank/DDBJ databases">
        <authorList>
            <person name="Kucharzyk K."/>
            <person name="Murdoch R.W."/>
            <person name="Higgins S."/>
            <person name="Loffler F."/>
        </authorList>
    </citation>
    <scope>NUCLEOTIDE SEQUENCE</scope>
</reference>
<protein>
    <submittedName>
        <fullName evidence="1">Uncharacterized protein</fullName>
    </submittedName>
</protein>
<comment type="caution">
    <text evidence="1">The sequence shown here is derived from an EMBL/GenBank/DDBJ whole genome shotgun (WGS) entry which is preliminary data.</text>
</comment>
<name>A0A645EIX8_9ZZZZ</name>
<organism evidence="1">
    <name type="scientific">bioreactor metagenome</name>
    <dbReference type="NCBI Taxonomy" id="1076179"/>
    <lineage>
        <taxon>unclassified sequences</taxon>
        <taxon>metagenomes</taxon>
        <taxon>ecological metagenomes</taxon>
    </lineage>
</organism>
<dbReference type="EMBL" id="VSSQ01047947">
    <property type="protein sequence ID" value="MPN01978.1"/>
    <property type="molecule type" value="Genomic_DNA"/>
</dbReference>
<gene>
    <name evidence="1" type="ORF">SDC9_149191</name>
</gene>
<dbReference type="AlphaFoldDB" id="A0A645EIX8"/>
<accession>A0A645EIX8</accession>
<proteinExistence type="predicted"/>